<comment type="function">
    <text evidence="7">May play a role in DNA repair. It seems to be involved in an RecBC-independent recombinational process of DNA repair. It may act with RecF and RecO.</text>
</comment>
<dbReference type="GO" id="GO:0006310">
    <property type="term" value="P:DNA recombination"/>
    <property type="evidence" value="ECO:0007669"/>
    <property type="project" value="UniProtKB-UniRule"/>
</dbReference>
<dbReference type="Proteomes" id="UP000190423">
    <property type="component" value="Unassembled WGS sequence"/>
</dbReference>
<feature type="domain" description="Toprim" evidence="8">
    <location>
        <begin position="77"/>
        <end position="173"/>
    </location>
</feature>
<name>A0A1T4L8N0_TREPO</name>
<dbReference type="InterPro" id="IPR023627">
    <property type="entry name" value="Rcmb_RecR"/>
</dbReference>
<dbReference type="Pfam" id="PF21176">
    <property type="entry name" value="RecR_HhH"/>
    <property type="match status" value="1"/>
</dbReference>
<dbReference type="PANTHER" id="PTHR30446">
    <property type="entry name" value="RECOMBINATION PROTEIN RECR"/>
    <property type="match status" value="1"/>
</dbReference>
<keyword evidence="6 7" id="KW-0234">DNA repair</keyword>
<evidence type="ECO:0000256" key="4">
    <source>
        <dbReference type="ARBA" id="ARBA00022833"/>
    </source>
</evidence>
<dbReference type="CDD" id="cd01025">
    <property type="entry name" value="TOPRIM_recR"/>
    <property type="match status" value="1"/>
</dbReference>
<dbReference type="GO" id="GO:0003677">
    <property type="term" value="F:DNA binding"/>
    <property type="evidence" value="ECO:0007669"/>
    <property type="project" value="UniProtKB-UniRule"/>
</dbReference>
<dbReference type="STRING" id="261392.SAMN02745149_01518"/>
<dbReference type="GeneID" id="78316808"/>
<dbReference type="Pfam" id="PF02132">
    <property type="entry name" value="RecR_ZnF"/>
    <property type="match status" value="1"/>
</dbReference>
<feature type="zinc finger region" description="C4-type" evidence="7">
    <location>
        <begin position="54"/>
        <end position="69"/>
    </location>
</feature>
<comment type="similarity">
    <text evidence="7">Belongs to the RecR family.</text>
</comment>
<dbReference type="OrthoDB" id="9802672at2"/>
<accession>A0A1T4L8N0</accession>
<evidence type="ECO:0000259" key="8">
    <source>
        <dbReference type="PROSITE" id="PS50880"/>
    </source>
</evidence>
<keyword evidence="1 7" id="KW-0479">Metal-binding</keyword>
<dbReference type="Pfam" id="PF21175">
    <property type="entry name" value="RecR_C"/>
    <property type="match status" value="1"/>
</dbReference>
<dbReference type="PROSITE" id="PS50880">
    <property type="entry name" value="TOPRIM"/>
    <property type="match status" value="1"/>
</dbReference>
<evidence type="ECO:0000256" key="2">
    <source>
        <dbReference type="ARBA" id="ARBA00022763"/>
    </source>
</evidence>
<evidence type="ECO:0000256" key="5">
    <source>
        <dbReference type="ARBA" id="ARBA00023172"/>
    </source>
</evidence>
<evidence type="ECO:0000256" key="7">
    <source>
        <dbReference type="HAMAP-Rule" id="MF_00017"/>
    </source>
</evidence>
<dbReference type="SUPFAM" id="SSF111304">
    <property type="entry name" value="Recombination protein RecR"/>
    <property type="match status" value="1"/>
</dbReference>
<dbReference type="GO" id="GO:0006281">
    <property type="term" value="P:DNA repair"/>
    <property type="evidence" value="ECO:0007669"/>
    <property type="project" value="UniProtKB-UniRule"/>
</dbReference>
<dbReference type="Gene3D" id="3.40.1360.10">
    <property type="match status" value="1"/>
</dbReference>
<keyword evidence="3 7" id="KW-0863">Zinc-finger</keyword>
<evidence type="ECO:0000313" key="10">
    <source>
        <dbReference type="Proteomes" id="UP000190423"/>
    </source>
</evidence>
<dbReference type="RefSeq" id="WP_078933424.1">
    <property type="nucleotide sequence ID" value="NZ_FUWG01000010.1"/>
</dbReference>
<dbReference type="InterPro" id="IPR015967">
    <property type="entry name" value="Rcmb_RecR_Znf"/>
</dbReference>
<evidence type="ECO:0000256" key="3">
    <source>
        <dbReference type="ARBA" id="ARBA00022771"/>
    </source>
</evidence>
<dbReference type="PANTHER" id="PTHR30446:SF0">
    <property type="entry name" value="RECOMBINATION PROTEIN RECR"/>
    <property type="match status" value="1"/>
</dbReference>
<evidence type="ECO:0000313" key="9">
    <source>
        <dbReference type="EMBL" id="SJZ51076.1"/>
    </source>
</evidence>
<keyword evidence="2 7" id="KW-0227">DNA damage</keyword>
<dbReference type="PROSITE" id="PS01300">
    <property type="entry name" value="RECR"/>
    <property type="match status" value="1"/>
</dbReference>
<organism evidence="9 10">
    <name type="scientific">Treponema porcinum</name>
    <dbReference type="NCBI Taxonomy" id="261392"/>
    <lineage>
        <taxon>Bacteria</taxon>
        <taxon>Pseudomonadati</taxon>
        <taxon>Spirochaetota</taxon>
        <taxon>Spirochaetia</taxon>
        <taxon>Spirochaetales</taxon>
        <taxon>Treponemataceae</taxon>
        <taxon>Treponema</taxon>
    </lineage>
</organism>
<dbReference type="InterPro" id="IPR000093">
    <property type="entry name" value="DNA_Rcmb_RecR"/>
</dbReference>
<gene>
    <name evidence="7" type="primary">recR</name>
    <name evidence="9" type="ORF">SAMN02745149_01518</name>
</gene>
<dbReference type="InterPro" id="IPR034137">
    <property type="entry name" value="TOPRIM_RecR"/>
</dbReference>
<dbReference type="HAMAP" id="MF_00017">
    <property type="entry name" value="RecR"/>
    <property type="match status" value="1"/>
</dbReference>
<dbReference type="Pfam" id="PF13662">
    <property type="entry name" value="Toprim_4"/>
    <property type="match status" value="1"/>
</dbReference>
<sequence length="196" mass="21260">MNIIDELTNSFSRLPGIGKKSAARIVNHLLKAEPLYIQNFSRQISELQQKIKPCSVCGAWTENDPCPICSNPLRDSSVICIVEQPQDVQTIESAGGYTGLFHVLGGVIAPLEGVGPDRLNIASLVKRVSAGGIKEIILATNPTFEGDSTALYIQKILSEKYDVKITRLATGIPVGGDLEYADKLTLARSFRGRTSF</sequence>
<dbReference type="Gene3D" id="1.10.8.420">
    <property type="entry name" value="RecR Domain 1"/>
    <property type="match status" value="1"/>
</dbReference>
<dbReference type="EMBL" id="FUWG01000010">
    <property type="protein sequence ID" value="SJZ51076.1"/>
    <property type="molecule type" value="Genomic_DNA"/>
</dbReference>
<dbReference type="Gene3D" id="6.10.250.240">
    <property type="match status" value="1"/>
</dbReference>
<dbReference type="GO" id="GO:0008270">
    <property type="term" value="F:zinc ion binding"/>
    <property type="evidence" value="ECO:0007669"/>
    <property type="project" value="UniProtKB-KW"/>
</dbReference>
<keyword evidence="5 7" id="KW-0233">DNA recombination</keyword>
<evidence type="ECO:0000256" key="1">
    <source>
        <dbReference type="ARBA" id="ARBA00022723"/>
    </source>
</evidence>
<reference evidence="9 10" key="1">
    <citation type="submission" date="2017-02" db="EMBL/GenBank/DDBJ databases">
        <authorList>
            <person name="Peterson S.W."/>
        </authorList>
    </citation>
    <scope>NUCLEOTIDE SEQUENCE [LARGE SCALE GENOMIC DNA]</scope>
    <source>
        <strain evidence="9 10">ATCC BAA-908</strain>
    </source>
</reference>
<proteinExistence type="inferred from homology"/>
<dbReference type="SMART" id="SM00493">
    <property type="entry name" value="TOPRIM"/>
    <property type="match status" value="1"/>
</dbReference>
<evidence type="ECO:0000256" key="6">
    <source>
        <dbReference type="ARBA" id="ARBA00023204"/>
    </source>
</evidence>
<keyword evidence="4 7" id="KW-0862">Zinc</keyword>
<keyword evidence="10" id="KW-1185">Reference proteome</keyword>
<dbReference type="Gene3D" id="3.30.60.80">
    <property type="match status" value="1"/>
</dbReference>
<protein>
    <recommendedName>
        <fullName evidence="7">Recombination protein RecR</fullName>
    </recommendedName>
</protein>
<dbReference type="InterPro" id="IPR006171">
    <property type="entry name" value="TOPRIM_dom"/>
</dbReference>
<dbReference type="NCBIfam" id="TIGR00615">
    <property type="entry name" value="recR"/>
    <property type="match status" value="1"/>
</dbReference>
<dbReference type="AlphaFoldDB" id="A0A1T4L8N0"/>